<dbReference type="Pfam" id="PF13432">
    <property type="entry name" value="TPR_16"/>
    <property type="match status" value="1"/>
</dbReference>
<keyword evidence="4" id="KW-0472">Membrane</keyword>
<feature type="transmembrane region" description="Helical" evidence="4">
    <location>
        <begin position="50"/>
        <end position="73"/>
    </location>
</feature>
<feature type="repeat" description="TPR" evidence="3">
    <location>
        <begin position="137"/>
        <end position="170"/>
    </location>
</feature>
<feature type="repeat" description="TPR" evidence="3">
    <location>
        <begin position="271"/>
        <end position="304"/>
    </location>
</feature>
<keyword evidence="6" id="KW-1185">Reference proteome</keyword>
<dbReference type="OrthoDB" id="5346105at2"/>
<evidence type="ECO:0000313" key="5">
    <source>
        <dbReference type="EMBL" id="PZT48713.1"/>
    </source>
</evidence>
<evidence type="ECO:0000256" key="3">
    <source>
        <dbReference type="PROSITE-ProRule" id="PRU00339"/>
    </source>
</evidence>
<protein>
    <recommendedName>
        <fullName evidence="7">Tetratricopeptide repeat protein</fullName>
    </recommendedName>
</protein>
<evidence type="ECO:0000256" key="1">
    <source>
        <dbReference type="ARBA" id="ARBA00022737"/>
    </source>
</evidence>
<sequence>MAVQEGQEQVIRLDDSFDILEDVLKKDPKPPKPKSFIDKLLDFIQTYKKLTIFLALLLGVLIVALIFVLALVFKEEVKPQEEKMVEPPALKIQKGADIINNARDLEELIKKANFLYTSGNKVEALDLYGKISNYSEGLSNYNLGVAQMNEKSYKEALGSFQKAIDLGEDRVISALNAAVCSLMLGYEGRFGYYTDLAQSYLPSSGDLALYSYLYALTHYYKGNYLEAISPLLHPNSEYYQKESDELLAMIFSYLQNDTLALERLSKYPEEVKNWFNMGILYARIGEYQQAQKYLLQAIEAEGESFQKNLALELVMLKDSQFESAGKILDKYAQNKEEIDANPYPIMLTLQDKFFDVNIAQNRFWNSFKGQKLNAYKLLYYFAPYKVFDAKEAFNVIQEGGLNIHIENLQEAKDILLRGQTISRVNKNIADAILQTLNGNIREANKLLTEALKRYPNHSILHYDLGLNYAQMGDFNKAYEHFLRSFHLNPKDLQAGIFALMSAQLTFRDYQRLDLEVSQEIAEMGGSKEEQQFILTLLNFVRDGVPNITDWLDIQKSNLSIYHALDYVLSVSLKDKQRLIKASSSLRANLPRDPIANLLELLAINFEDNPKELSLKLQSFYRDSKINKDPIYYGASVVREMYIQIAHIAGTLHYVEEDLDKKMISEQKDVRGVIQALALTYIYLQEFEKAFTLYNSLLDDFKEEDTQTYFLAAIAAVGAGHIQNASTLLQLSKLEAPTNYETRIAIGILYQQEKNFKAAATQFRTIGDGVVSSEYFDFKIDSSGLLNQK</sequence>
<name>A0A2W6PPR1_9HELI</name>
<evidence type="ECO:0000256" key="4">
    <source>
        <dbReference type="SAM" id="Phobius"/>
    </source>
</evidence>
<organism evidence="5 6">
    <name type="scientific">Helicobacter valdiviensis</name>
    <dbReference type="NCBI Taxonomy" id="1458358"/>
    <lineage>
        <taxon>Bacteria</taxon>
        <taxon>Pseudomonadati</taxon>
        <taxon>Campylobacterota</taxon>
        <taxon>Epsilonproteobacteria</taxon>
        <taxon>Campylobacterales</taxon>
        <taxon>Helicobacteraceae</taxon>
        <taxon>Helicobacter</taxon>
    </lineage>
</organism>
<dbReference type="InterPro" id="IPR019734">
    <property type="entry name" value="TPR_rpt"/>
</dbReference>
<dbReference type="EMBL" id="NBIU01000004">
    <property type="protein sequence ID" value="PZT48713.1"/>
    <property type="molecule type" value="Genomic_DNA"/>
</dbReference>
<dbReference type="AlphaFoldDB" id="A0A2W6PPR1"/>
<keyword evidence="4" id="KW-1133">Transmembrane helix</keyword>
<dbReference type="Gene3D" id="1.25.40.10">
    <property type="entry name" value="Tetratricopeptide repeat domain"/>
    <property type="match status" value="4"/>
</dbReference>
<evidence type="ECO:0000313" key="6">
    <source>
        <dbReference type="Proteomes" id="UP000249746"/>
    </source>
</evidence>
<dbReference type="SUPFAM" id="SSF48452">
    <property type="entry name" value="TPR-like"/>
    <property type="match status" value="2"/>
</dbReference>
<dbReference type="InterPro" id="IPR011990">
    <property type="entry name" value="TPR-like_helical_dom_sf"/>
</dbReference>
<dbReference type="PANTHER" id="PTHR44186">
    <property type="match status" value="1"/>
</dbReference>
<dbReference type="PANTHER" id="PTHR44186:SF1">
    <property type="entry name" value="BARDET-BIEDL SYNDROME 4 PROTEIN"/>
    <property type="match status" value="1"/>
</dbReference>
<dbReference type="Pfam" id="PF13181">
    <property type="entry name" value="TPR_8"/>
    <property type="match status" value="1"/>
</dbReference>
<dbReference type="Proteomes" id="UP000249746">
    <property type="component" value="Unassembled WGS sequence"/>
</dbReference>
<evidence type="ECO:0000256" key="2">
    <source>
        <dbReference type="ARBA" id="ARBA00022803"/>
    </source>
</evidence>
<keyword evidence="4" id="KW-0812">Transmembrane</keyword>
<evidence type="ECO:0008006" key="7">
    <source>
        <dbReference type="Google" id="ProtNLM"/>
    </source>
</evidence>
<reference evidence="5 6" key="1">
    <citation type="submission" date="2017-03" db="EMBL/GenBank/DDBJ databases">
        <title>Genomic and clinical evidence uncovers the enterohepatic species Helicobacter valdiviensis as a potential human intestinal pathogen.</title>
        <authorList>
            <person name="Fresia P."/>
            <person name="Jara R."/>
            <person name="Sierra R."/>
            <person name="Ferres I."/>
            <person name="Greif G."/>
            <person name="Iraola G."/>
            <person name="Collado L."/>
        </authorList>
    </citation>
    <scope>NUCLEOTIDE SEQUENCE [LARGE SCALE GENOMIC DNA]</scope>
    <source>
        <strain evidence="5 6">WBE14</strain>
    </source>
</reference>
<dbReference type="RefSeq" id="WP_111229233.1">
    <property type="nucleotide sequence ID" value="NZ_NBIU01000004.1"/>
</dbReference>
<dbReference type="PROSITE" id="PS50005">
    <property type="entry name" value="TPR"/>
    <property type="match status" value="3"/>
</dbReference>
<accession>A0A2W6PPR1</accession>
<dbReference type="SMART" id="SM00028">
    <property type="entry name" value="TPR"/>
    <property type="match status" value="3"/>
</dbReference>
<keyword evidence="2 3" id="KW-0802">TPR repeat</keyword>
<comment type="caution">
    <text evidence="5">The sequence shown here is derived from an EMBL/GenBank/DDBJ whole genome shotgun (WGS) entry which is preliminary data.</text>
</comment>
<gene>
    <name evidence="5" type="ORF">B6S12_02400</name>
</gene>
<feature type="repeat" description="TPR" evidence="3">
    <location>
        <begin position="458"/>
        <end position="491"/>
    </location>
</feature>
<proteinExistence type="predicted"/>
<keyword evidence="1" id="KW-0677">Repeat</keyword>